<dbReference type="EMBL" id="OY731401">
    <property type="protein sequence ID" value="CAJ1953295.1"/>
    <property type="molecule type" value="Genomic_DNA"/>
</dbReference>
<dbReference type="Proteomes" id="UP001189624">
    <property type="component" value="Chromosome 4"/>
</dbReference>
<dbReference type="GO" id="GO:0045492">
    <property type="term" value="P:xylan biosynthetic process"/>
    <property type="evidence" value="ECO:0007669"/>
    <property type="project" value="InterPro"/>
</dbReference>
<dbReference type="AlphaFoldDB" id="A0AA86VKQ6"/>
<evidence type="ECO:0000256" key="3">
    <source>
        <dbReference type="ARBA" id="ARBA00022989"/>
    </source>
</evidence>
<organism evidence="6 7">
    <name type="scientific">Sphenostylis stenocarpa</name>
    <dbReference type="NCBI Taxonomy" id="92480"/>
    <lineage>
        <taxon>Eukaryota</taxon>
        <taxon>Viridiplantae</taxon>
        <taxon>Streptophyta</taxon>
        <taxon>Embryophyta</taxon>
        <taxon>Tracheophyta</taxon>
        <taxon>Spermatophyta</taxon>
        <taxon>Magnoliopsida</taxon>
        <taxon>eudicotyledons</taxon>
        <taxon>Gunneridae</taxon>
        <taxon>Pentapetalae</taxon>
        <taxon>rosids</taxon>
        <taxon>fabids</taxon>
        <taxon>Fabales</taxon>
        <taxon>Fabaceae</taxon>
        <taxon>Papilionoideae</taxon>
        <taxon>50 kb inversion clade</taxon>
        <taxon>NPAAA clade</taxon>
        <taxon>indigoferoid/millettioid clade</taxon>
        <taxon>Phaseoleae</taxon>
        <taxon>Sphenostylis</taxon>
    </lineage>
</organism>
<dbReference type="GO" id="GO:0000139">
    <property type="term" value="C:Golgi membrane"/>
    <property type="evidence" value="ECO:0007669"/>
    <property type="project" value="UniProtKB-SubCell"/>
</dbReference>
<evidence type="ECO:0000313" key="7">
    <source>
        <dbReference type="Proteomes" id="UP001189624"/>
    </source>
</evidence>
<keyword evidence="7" id="KW-1185">Reference proteome</keyword>
<dbReference type="Gramene" id="rna-AYBTSS11_LOCUS15774">
    <property type="protein sequence ID" value="CAJ1953295.1"/>
    <property type="gene ID" value="gene-AYBTSS11_LOCUS15774"/>
</dbReference>
<dbReference type="Pfam" id="PF21729">
    <property type="entry name" value="IRX15_IRX15L_GXM"/>
    <property type="match status" value="1"/>
</dbReference>
<keyword evidence="2 5" id="KW-0812">Transmembrane</keyword>
<evidence type="ECO:0000256" key="4">
    <source>
        <dbReference type="ARBA" id="ARBA00023136"/>
    </source>
</evidence>
<protein>
    <submittedName>
        <fullName evidence="6">Uncharacterized protein</fullName>
    </submittedName>
</protein>
<evidence type="ECO:0000256" key="5">
    <source>
        <dbReference type="SAM" id="Phobius"/>
    </source>
</evidence>
<dbReference type="InterPro" id="IPR006514">
    <property type="entry name" value="IRX15/GXM/AGM"/>
</dbReference>
<evidence type="ECO:0000256" key="2">
    <source>
        <dbReference type="ARBA" id="ARBA00022692"/>
    </source>
</evidence>
<evidence type="ECO:0000313" key="6">
    <source>
        <dbReference type="EMBL" id="CAJ1953295.1"/>
    </source>
</evidence>
<sequence>MIDKPKGCFTEALGHMTMIFLAVVMARDRKDSNMMHLFLHNVDWKCGAITLSDSERVHIVTCNMDERSHIKSLIEENLQRQDAAEIAPVVAVRGLQSGGVVVADKVGPVRQHDVVFGEAFLHRRIRRNNDNETGTEPKREDLAVFLRDKMERTVERLFELMEVSEYRVRKWSWRKIPESSCLEQQLQGKDKKHKYQGEIK</sequence>
<name>A0AA86VKQ6_9FABA</name>
<accession>A0AA86VKQ6</accession>
<evidence type="ECO:0000256" key="1">
    <source>
        <dbReference type="ARBA" id="ARBA00004194"/>
    </source>
</evidence>
<feature type="transmembrane region" description="Helical" evidence="5">
    <location>
        <begin position="12"/>
        <end position="28"/>
    </location>
</feature>
<keyword evidence="3 5" id="KW-1133">Transmembrane helix</keyword>
<gene>
    <name evidence="6" type="ORF">AYBTSS11_LOCUS15774</name>
</gene>
<comment type="subcellular location">
    <subcellularLocation>
        <location evidence="1">Golgi apparatus membrane</location>
        <topology evidence="1">Single-pass membrane protein</topology>
    </subcellularLocation>
</comment>
<keyword evidence="4 5" id="KW-0472">Membrane</keyword>
<reference evidence="6" key="1">
    <citation type="submission" date="2023-10" db="EMBL/GenBank/DDBJ databases">
        <authorList>
            <person name="Domelevo Entfellner J.-B."/>
        </authorList>
    </citation>
    <scope>NUCLEOTIDE SEQUENCE</scope>
</reference>
<proteinExistence type="predicted"/>